<dbReference type="Proteomes" id="UP000789524">
    <property type="component" value="Unassembled WGS sequence"/>
</dbReference>
<reference evidence="1" key="1">
    <citation type="submission" date="2021-09" db="EMBL/GenBank/DDBJ databases">
        <authorList>
            <person name="Martin H S."/>
        </authorList>
    </citation>
    <scope>NUCLEOTIDE SEQUENCE</scope>
</reference>
<name>A0A8J2W0H2_9NEOP</name>
<dbReference type="AlphaFoldDB" id="A0A8J2W0H2"/>
<accession>A0A8J2W0H2</accession>
<comment type="caution">
    <text evidence="1">The sequence shown here is derived from an EMBL/GenBank/DDBJ whole genome shotgun (WGS) entry which is preliminary data.</text>
</comment>
<dbReference type="OrthoDB" id="7444861at2759"/>
<dbReference type="EMBL" id="CAKASE010000048">
    <property type="protein sequence ID" value="CAG9562524.1"/>
    <property type="molecule type" value="Genomic_DNA"/>
</dbReference>
<organism evidence="1 2">
    <name type="scientific">Danaus chrysippus</name>
    <name type="common">African queen</name>
    <dbReference type="NCBI Taxonomy" id="151541"/>
    <lineage>
        <taxon>Eukaryota</taxon>
        <taxon>Metazoa</taxon>
        <taxon>Ecdysozoa</taxon>
        <taxon>Arthropoda</taxon>
        <taxon>Hexapoda</taxon>
        <taxon>Insecta</taxon>
        <taxon>Pterygota</taxon>
        <taxon>Neoptera</taxon>
        <taxon>Endopterygota</taxon>
        <taxon>Lepidoptera</taxon>
        <taxon>Glossata</taxon>
        <taxon>Ditrysia</taxon>
        <taxon>Papilionoidea</taxon>
        <taxon>Nymphalidae</taxon>
        <taxon>Danainae</taxon>
        <taxon>Danaini</taxon>
        <taxon>Danaina</taxon>
        <taxon>Danaus</taxon>
        <taxon>Anosia</taxon>
    </lineage>
</organism>
<keyword evidence="2" id="KW-1185">Reference proteome</keyword>
<gene>
    <name evidence="1" type="ORF">DCHRY22_LOCUS3844</name>
</gene>
<proteinExistence type="predicted"/>
<sequence>MPISFSHKIYGKSCYQPRIDGLIQQTHYMRPAYRELFMRDQIDWFGDNIGVPYCNYLKTPAKVNSVSANAYHITLKLKRAPYHLQKI</sequence>
<protein>
    <submittedName>
        <fullName evidence="1">(African queen) hypothetical protein</fullName>
    </submittedName>
</protein>
<evidence type="ECO:0000313" key="1">
    <source>
        <dbReference type="EMBL" id="CAG9562524.1"/>
    </source>
</evidence>
<evidence type="ECO:0000313" key="2">
    <source>
        <dbReference type="Proteomes" id="UP000789524"/>
    </source>
</evidence>